<dbReference type="SUPFAM" id="SSF53383">
    <property type="entry name" value="PLP-dependent transferases"/>
    <property type="match status" value="1"/>
</dbReference>
<dbReference type="InterPro" id="IPR015421">
    <property type="entry name" value="PyrdxlP-dep_Trfase_major"/>
</dbReference>
<dbReference type="STRING" id="1513793.SAMN06296036_11735"/>
<protein>
    <submittedName>
        <fullName evidence="5">L-threonine aldolase</fullName>
    </submittedName>
</protein>
<dbReference type="InterPro" id="IPR015424">
    <property type="entry name" value="PyrdxlP-dep_Trfase"/>
</dbReference>
<dbReference type="Gene3D" id="3.90.1150.10">
    <property type="entry name" value="Aspartate Aminotransferase, domain 1"/>
    <property type="match status" value="1"/>
</dbReference>
<comment type="similarity">
    <text evidence="2">Belongs to the threonine aldolase family.</text>
</comment>
<dbReference type="CDD" id="cd06502">
    <property type="entry name" value="TA_like"/>
    <property type="match status" value="1"/>
</dbReference>
<dbReference type="OrthoDB" id="5288796at2"/>
<dbReference type="Pfam" id="PF01212">
    <property type="entry name" value="Beta_elim_lyase"/>
    <property type="match status" value="1"/>
</dbReference>
<comment type="cofactor">
    <cofactor evidence="1">
        <name>pyridoxal 5'-phosphate</name>
        <dbReference type="ChEBI" id="CHEBI:597326"/>
    </cofactor>
</comment>
<gene>
    <name evidence="5" type="ORF">SAMN06296036_11735</name>
</gene>
<dbReference type="AlphaFoldDB" id="A0A1Y6CGA3"/>
<keyword evidence="3" id="KW-0663">Pyridoxal phosphate</keyword>
<evidence type="ECO:0000313" key="6">
    <source>
        <dbReference type="Proteomes" id="UP000192907"/>
    </source>
</evidence>
<dbReference type="PANTHER" id="PTHR48097">
    <property type="entry name" value="L-THREONINE ALDOLASE-RELATED"/>
    <property type="match status" value="1"/>
</dbReference>
<evidence type="ECO:0000256" key="2">
    <source>
        <dbReference type="ARBA" id="ARBA00006966"/>
    </source>
</evidence>
<organism evidence="5 6">
    <name type="scientific">Pseudobacteriovorax antillogorgiicola</name>
    <dbReference type="NCBI Taxonomy" id="1513793"/>
    <lineage>
        <taxon>Bacteria</taxon>
        <taxon>Pseudomonadati</taxon>
        <taxon>Bdellovibrionota</taxon>
        <taxon>Oligoflexia</taxon>
        <taxon>Oligoflexales</taxon>
        <taxon>Pseudobacteriovoracaceae</taxon>
        <taxon>Pseudobacteriovorax</taxon>
    </lineage>
</organism>
<dbReference type="GO" id="GO:0006520">
    <property type="term" value="P:amino acid metabolic process"/>
    <property type="evidence" value="ECO:0007669"/>
    <property type="project" value="InterPro"/>
</dbReference>
<keyword evidence="6" id="KW-1185">Reference proteome</keyword>
<dbReference type="Gene3D" id="3.40.640.10">
    <property type="entry name" value="Type I PLP-dependent aspartate aminotransferase-like (Major domain)"/>
    <property type="match status" value="1"/>
</dbReference>
<feature type="domain" description="Aromatic amino acid beta-eliminating lyase/threonine aldolase" evidence="4">
    <location>
        <begin position="3"/>
        <end position="287"/>
    </location>
</feature>
<dbReference type="Proteomes" id="UP000192907">
    <property type="component" value="Unassembled WGS sequence"/>
</dbReference>
<dbReference type="GO" id="GO:0016829">
    <property type="term" value="F:lyase activity"/>
    <property type="evidence" value="ECO:0007669"/>
    <property type="project" value="InterPro"/>
</dbReference>
<dbReference type="RefSeq" id="WP_132322152.1">
    <property type="nucleotide sequence ID" value="NZ_FWZT01000017.1"/>
</dbReference>
<dbReference type="EMBL" id="FWZT01000017">
    <property type="protein sequence ID" value="SMF54708.1"/>
    <property type="molecule type" value="Genomic_DNA"/>
</dbReference>
<evidence type="ECO:0000256" key="1">
    <source>
        <dbReference type="ARBA" id="ARBA00001933"/>
    </source>
</evidence>
<dbReference type="InterPro" id="IPR001597">
    <property type="entry name" value="ArAA_b-elim_lyase/Thr_aldolase"/>
</dbReference>
<evidence type="ECO:0000259" key="4">
    <source>
        <dbReference type="Pfam" id="PF01212"/>
    </source>
</evidence>
<reference evidence="6" key="1">
    <citation type="submission" date="2017-04" db="EMBL/GenBank/DDBJ databases">
        <authorList>
            <person name="Varghese N."/>
            <person name="Submissions S."/>
        </authorList>
    </citation>
    <scope>NUCLEOTIDE SEQUENCE [LARGE SCALE GENOMIC DNA]</scope>
    <source>
        <strain evidence="6">RKEM611</strain>
    </source>
</reference>
<evidence type="ECO:0000313" key="5">
    <source>
        <dbReference type="EMBL" id="SMF54708.1"/>
    </source>
</evidence>
<accession>A0A1Y6CGA3</accession>
<dbReference type="PANTHER" id="PTHR48097:SF5">
    <property type="entry name" value="LOW SPECIFICITY L-THREONINE ALDOLASE"/>
    <property type="match status" value="1"/>
</dbReference>
<sequence>MGFGSDNHSGVHPRVLDALIAANSGHVSSYGADPFTEKAQEMVKEQFGDQAQVFFVLTGTGANVLSVQASCRSFEAVIATDAAHLYCDECGAVERMTGCRVATVPHQQGKLSPEGLLSQLKRVGDVHSSQPRLVSITQSTELGTVYQPDEIKALAEITKSRNLFLHVDGARLSNAAAALECRFADITAACGVDLVSLGGTKNGMMVGEAVVVLNPALGESFPWYRKQSMQLASKMRYISAQFSAWLEDDLWRKNALNANRMAQRLATGASQLEQVEILYPVEANEIFARLPRQWIDPLVAKYNFYEWEASLNQVRWVTSWDTQEQDVDALLHDMQLLASS</sequence>
<evidence type="ECO:0000256" key="3">
    <source>
        <dbReference type="ARBA" id="ARBA00022898"/>
    </source>
</evidence>
<dbReference type="InterPro" id="IPR015422">
    <property type="entry name" value="PyrdxlP-dep_Trfase_small"/>
</dbReference>
<name>A0A1Y6CGA3_9BACT</name>
<proteinExistence type="inferred from homology"/>